<name>A0AAV0FR01_9ASTE</name>
<evidence type="ECO:0000256" key="1">
    <source>
        <dbReference type="SAM" id="MobiDB-lite"/>
    </source>
</evidence>
<reference evidence="3" key="1">
    <citation type="submission" date="2022-07" db="EMBL/GenBank/DDBJ databases">
        <authorList>
            <person name="Macas J."/>
            <person name="Novak P."/>
            <person name="Neumann P."/>
        </authorList>
    </citation>
    <scope>NUCLEOTIDE SEQUENCE</scope>
</reference>
<gene>
    <name evidence="2" type="ORF">CEPIT_LOCUS13866</name>
    <name evidence="3" type="ORF">CEPIT_LOCUS36506</name>
</gene>
<evidence type="ECO:0000313" key="2">
    <source>
        <dbReference type="EMBL" id="CAH9096814.1"/>
    </source>
</evidence>
<sequence>MYFWVGNLGVLHPHPPLGMTPLHGVILEDLAPGVEVLMAGMTVAILSWAMGAMEAAWEAVTTAEKAVTRDSASTKCGGGDYSWNSFYLLGERGEEEKEEKKRKGEKEKKRQKDGA</sequence>
<proteinExistence type="predicted"/>
<dbReference type="EMBL" id="CAMAPF010001003">
    <property type="protein sequence ID" value="CAH9138049.1"/>
    <property type="molecule type" value="Genomic_DNA"/>
</dbReference>
<evidence type="ECO:0000313" key="3">
    <source>
        <dbReference type="EMBL" id="CAH9138049.1"/>
    </source>
</evidence>
<protein>
    <submittedName>
        <fullName evidence="3">Uncharacterized protein</fullName>
    </submittedName>
</protein>
<keyword evidence="4" id="KW-1185">Reference proteome</keyword>
<evidence type="ECO:0000313" key="4">
    <source>
        <dbReference type="Proteomes" id="UP001152523"/>
    </source>
</evidence>
<dbReference type="AlphaFoldDB" id="A0AAV0FR01"/>
<organism evidence="3 4">
    <name type="scientific">Cuscuta epithymum</name>
    <dbReference type="NCBI Taxonomy" id="186058"/>
    <lineage>
        <taxon>Eukaryota</taxon>
        <taxon>Viridiplantae</taxon>
        <taxon>Streptophyta</taxon>
        <taxon>Embryophyta</taxon>
        <taxon>Tracheophyta</taxon>
        <taxon>Spermatophyta</taxon>
        <taxon>Magnoliopsida</taxon>
        <taxon>eudicotyledons</taxon>
        <taxon>Gunneridae</taxon>
        <taxon>Pentapetalae</taxon>
        <taxon>asterids</taxon>
        <taxon>lamiids</taxon>
        <taxon>Solanales</taxon>
        <taxon>Convolvulaceae</taxon>
        <taxon>Cuscuteae</taxon>
        <taxon>Cuscuta</taxon>
        <taxon>Cuscuta subgen. Cuscuta</taxon>
    </lineage>
</organism>
<accession>A0AAV0FR01</accession>
<dbReference type="Proteomes" id="UP001152523">
    <property type="component" value="Unassembled WGS sequence"/>
</dbReference>
<feature type="region of interest" description="Disordered" evidence="1">
    <location>
        <begin position="93"/>
        <end position="115"/>
    </location>
</feature>
<dbReference type="EMBL" id="CAMAPF010000088">
    <property type="protein sequence ID" value="CAH9096814.1"/>
    <property type="molecule type" value="Genomic_DNA"/>
</dbReference>
<comment type="caution">
    <text evidence="3">The sequence shown here is derived from an EMBL/GenBank/DDBJ whole genome shotgun (WGS) entry which is preliminary data.</text>
</comment>